<reference evidence="2" key="1">
    <citation type="journal article" date="2014" name="PLoS ONE">
        <title>Transcriptome-Based Identification of ABC Transporters in the Western Tarnished Plant Bug Lygus hesperus.</title>
        <authorList>
            <person name="Hull J.J."/>
            <person name="Chaney K."/>
            <person name="Geib S.M."/>
            <person name="Fabrick J.A."/>
            <person name="Brent C.S."/>
            <person name="Walsh D."/>
            <person name="Lavine L.C."/>
        </authorList>
    </citation>
    <scope>NUCLEOTIDE SEQUENCE</scope>
</reference>
<name>A0A0A9ZGJ8_LYGHE</name>
<feature type="region of interest" description="Disordered" evidence="1">
    <location>
        <begin position="89"/>
        <end position="108"/>
    </location>
</feature>
<evidence type="ECO:0000313" key="2">
    <source>
        <dbReference type="EMBL" id="JAG43261.1"/>
    </source>
</evidence>
<gene>
    <name evidence="2" type="primary">atpC_1</name>
    <name evidence="3" type="synonym">atpC_0</name>
    <name evidence="2" type="ORF">CM83_7788</name>
    <name evidence="3" type="ORF">CM83_7789</name>
    <name evidence="4" type="ORF">g.2665</name>
</gene>
<evidence type="ECO:0000313" key="4">
    <source>
        <dbReference type="EMBL" id="JAQ03781.1"/>
    </source>
</evidence>
<reference evidence="2" key="2">
    <citation type="submission" date="2014-07" db="EMBL/GenBank/DDBJ databases">
        <authorList>
            <person name="Hull J."/>
        </authorList>
    </citation>
    <scope>NUCLEOTIDE SEQUENCE</scope>
</reference>
<dbReference type="AlphaFoldDB" id="A0A0A9ZGJ8"/>
<sequence>MAIFEAEGAPMHIPGIKLTHIVSNEIHYLRGSFAKVLQQAYKMDRQRILHMPSLAQDRLGVVPVITTRPLLQSTSSTFSLDAMTPYTDRTIPTSSSNSFAADSTVERGRRLSYTQTDSNTESELSQATLLATNLGTHL</sequence>
<evidence type="ECO:0000256" key="1">
    <source>
        <dbReference type="SAM" id="MobiDB-lite"/>
    </source>
</evidence>
<reference evidence="4" key="3">
    <citation type="journal article" date="2016" name="Gigascience">
        <title>De novo construction of an expanded transcriptome assembly for the western tarnished plant bug, Lygus hesperus.</title>
        <authorList>
            <person name="Tassone E.E."/>
            <person name="Geib S.M."/>
            <person name="Hall B."/>
            <person name="Fabrick J.A."/>
            <person name="Brent C.S."/>
            <person name="Hull J.J."/>
        </authorList>
    </citation>
    <scope>NUCLEOTIDE SEQUENCE</scope>
</reference>
<organism evidence="2">
    <name type="scientific">Lygus hesperus</name>
    <name type="common">Western plant bug</name>
    <dbReference type="NCBI Taxonomy" id="30085"/>
    <lineage>
        <taxon>Eukaryota</taxon>
        <taxon>Metazoa</taxon>
        <taxon>Ecdysozoa</taxon>
        <taxon>Arthropoda</taxon>
        <taxon>Hexapoda</taxon>
        <taxon>Insecta</taxon>
        <taxon>Pterygota</taxon>
        <taxon>Neoptera</taxon>
        <taxon>Paraneoptera</taxon>
        <taxon>Hemiptera</taxon>
        <taxon>Heteroptera</taxon>
        <taxon>Panheteroptera</taxon>
        <taxon>Cimicomorpha</taxon>
        <taxon>Miridae</taxon>
        <taxon>Mirini</taxon>
        <taxon>Lygus</taxon>
    </lineage>
</organism>
<feature type="compositionally biased region" description="Polar residues" evidence="1">
    <location>
        <begin position="90"/>
        <end position="101"/>
    </location>
</feature>
<dbReference type="EMBL" id="GBHO01000343">
    <property type="protein sequence ID" value="JAG43261.1"/>
    <property type="molecule type" value="Transcribed_RNA"/>
</dbReference>
<proteinExistence type="predicted"/>
<dbReference type="EMBL" id="GBHO01000342">
    <property type="protein sequence ID" value="JAG43262.1"/>
    <property type="molecule type" value="Transcribed_RNA"/>
</dbReference>
<dbReference type="EMBL" id="GDHC01014848">
    <property type="protein sequence ID" value="JAQ03781.1"/>
    <property type="molecule type" value="Transcribed_RNA"/>
</dbReference>
<accession>A0A0A9ZGJ8</accession>
<protein>
    <submittedName>
        <fullName evidence="2">ATP synthase epsilon chain</fullName>
    </submittedName>
</protein>
<evidence type="ECO:0000313" key="3">
    <source>
        <dbReference type="EMBL" id="JAG43262.1"/>
    </source>
</evidence>